<dbReference type="KEGG" id="gni:GNIT_0939"/>
<dbReference type="RefSeq" id="WP_014107952.1">
    <property type="nucleotide sequence ID" value="NC_016041.1"/>
</dbReference>
<reference evidence="3 4" key="1">
    <citation type="journal article" date="2011" name="J. Bacteriol.">
        <title>Complete genome sequence of seawater bacterium Glaciecola nitratireducens FR1064T.</title>
        <authorList>
            <person name="Bian F."/>
            <person name="Qin Q.L."/>
            <person name="Xie B.B."/>
            <person name="Shu Y.L."/>
            <person name="Zhang X.Y."/>
            <person name="Yu Y."/>
            <person name="Chen B."/>
            <person name="Chen X.L."/>
            <person name="Zhou B.C."/>
            <person name="Zhang Y.Z."/>
        </authorList>
    </citation>
    <scope>NUCLEOTIDE SEQUENCE [LARGE SCALE GENOMIC DNA]</scope>
    <source>
        <strain evidence="4">JCM 12485 / KCTC 12276 / FR1064</strain>
    </source>
</reference>
<name>G4QFY6_GLANF</name>
<proteinExistence type="predicted"/>
<dbReference type="AlphaFoldDB" id="G4QFY6"/>
<keyword evidence="1" id="KW-0732">Signal</keyword>
<accession>G4QFY6</accession>
<evidence type="ECO:0000313" key="3">
    <source>
        <dbReference type="EMBL" id="AEP29077.1"/>
    </source>
</evidence>
<feature type="chain" id="PRO_5003467212" description="Ice-binding protein C-terminal domain-containing protein" evidence="1">
    <location>
        <begin position="21"/>
        <end position="198"/>
    </location>
</feature>
<dbReference type="Proteomes" id="UP000009282">
    <property type="component" value="Chromosome"/>
</dbReference>
<organism evidence="3 4">
    <name type="scientific">Glaciecola nitratireducens (strain JCM 12485 / KCTC 12276 / FR1064)</name>
    <dbReference type="NCBI Taxonomy" id="1085623"/>
    <lineage>
        <taxon>Bacteria</taxon>
        <taxon>Pseudomonadati</taxon>
        <taxon>Pseudomonadota</taxon>
        <taxon>Gammaproteobacteria</taxon>
        <taxon>Alteromonadales</taxon>
        <taxon>Alteromonadaceae</taxon>
        <taxon>Brumicola</taxon>
    </lineage>
</organism>
<feature type="signal peptide" evidence="1">
    <location>
        <begin position="1"/>
        <end position="20"/>
    </location>
</feature>
<dbReference type="Pfam" id="PF07589">
    <property type="entry name" value="PEP-CTERM"/>
    <property type="match status" value="1"/>
</dbReference>
<gene>
    <name evidence="3" type="ordered locus">GNIT_0939</name>
</gene>
<evidence type="ECO:0000256" key="1">
    <source>
        <dbReference type="SAM" id="SignalP"/>
    </source>
</evidence>
<dbReference type="eggNOG" id="ENOG5033KB8">
    <property type="taxonomic scope" value="Bacteria"/>
</dbReference>
<keyword evidence="4" id="KW-1185">Reference proteome</keyword>
<dbReference type="InterPro" id="IPR013424">
    <property type="entry name" value="Ice-binding_C"/>
</dbReference>
<evidence type="ECO:0000259" key="2">
    <source>
        <dbReference type="Pfam" id="PF07589"/>
    </source>
</evidence>
<evidence type="ECO:0000313" key="4">
    <source>
        <dbReference type="Proteomes" id="UP000009282"/>
    </source>
</evidence>
<dbReference type="EMBL" id="CP003060">
    <property type="protein sequence ID" value="AEP29077.1"/>
    <property type="molecule type" value="Genomic_DNA"/>
</dbReference>
<sequence length="198" mass="20994">MRKILVTFALFSLLISNASAGLIFQDDFGSGNNRANITGNFGNWSVVSGNVDLWNFTGAFAPGYAVDMSGNQVGSIQTQEMFSFAANATYSLSFLLGNNQHTQDNGLIYGFRNSAGVLASGTISNLKSYLTSLNTSSSVVTLYFTPDSDLEASIFFTSTGPNDFGGAIIDNVKVVPEPSTLAILALGLIGLGARRFKK</sequence>
<dbReference type="HOGENOM" id="CLU_105446_0_0_6"/>
<protein>
    <recommendedName>
        <fullName evidence="2">Ice-binding protein C-terminal domain-containing protein</fullName>
    </recommendedName>
</protein>
<dbReference type="STRING" id="1085623.GNIT_0939"/>
<dbReference type="NCBIfam" id="TIGR02595">
    <property type="entry name" value="PEP_CTERM"/>
    <property type="match status" value="1"/>
</dbReference>
<feature type="domain" description="Ice-binding protein C-terminal" evidence="2">
    <location>
        <begin position="175"/>
        <end position="195"/>
    </location>
</feature>